<reference evidence="1 3" key="1">
    <citation type="journal article" date="2008" name="Science">
        <title>The Physcomitrella genome reveals evolutionary insights into the conquest of land by plants.</title>
        <authorList>
            <person name="Rensing S."/>
            <person name="Lang D."/>
            <person name="Zimmer A."/>
            <person name="Terry A."/>
            <person name="Salamov A."/>
            <person name="Shapiro H."/>
            <person name="Nishiyama T."/>
            <person name="Perroud P.-F."/>
            <person name="Lindquist E."/>
            <person name="Kamisugi Y."/>
            <person name="Tanahashi T."/>
            <person name="Sakakibara K."/>
            <person name="Fujita T."/>
            <person name="Oishi K."/>
            <person name="Shin-I T."/>
            <person name="Kuroki Y."/>
            <person name="Toyoda A."/>
            <person name="Suzuki Y."/>
            <person name="Hashimoto A."/>
            <person name="Yamaguchi K."/>
            <person name="Sugano A."/>
            <person name="Kohara Y."/>
            <person name="Fujiyama A."/>
            <person name="Anterola A."/>
            <person name="Aoki S."/>
            <person name="Ashton N."/>
            <person name="Barbazuk W.B."/>
            <person name="Barker E."/>
            <person name="Bennetzen J."/>
            <person name="Bezanilla M."/>
            <person name="Blankenship R."/>
            <person name="Cho S.H."/>
            <person name="Dutcher S."/>
            <person name="Estelle M."/>
            <person name="Fawcett J.A."/>
            <person name="Gundlach H."/>
            <person name="Hanada K."/>
            <person name="Heyl A."/>
            <person name="Hicks K.A."/>
            <person name="Hugh J."/>
            <person name="Lohr M."/>
            <person name="Mayer K."/>
            <person name="Melkozernov A."/>
            <person name="Murata T."/>
            <person name="Nelson D."/>
            <person name="Pils B."/>
            <person name="Prigge M."/>
            <person name="Reiss B."/>
            <person name="Renner T."/>
            <person name="Rombauts S."/>
            <person name="Rushton P."/>
            <person name="Sanderfoot A."/>
            <person name="Schween G."/>
            <person name="Shiu S.-H."/>
            <person name="Stueber K."/>
            <person name="Theodoulou F.L."/>
            <person name="Tu H."/>
            <person name="Van de Peer Y."/>
            <person name="Verrier P.J."/>
            <person name="Waters E."/>
            <person name="Wood A."/>
            <person name="Yang L."/>
            <person name="Cove D."/>
            <person name="Cuming A."/>
            <person name="Hasebe M."/>
            <person name="Lucas S."/>
            <person name="Mishler D.B."/>
            <person name="Reski R."/>
            <person name="Grigoriev I."/>
            <person name="Quatrano R.S."/>
            <person name="Boore J.L."/>
        </authorList>
    </citation>
    <scope>NUCLEOTIDE SEQUENCE [LARGE SCALE GENOMIC DNA]</scope>
    <source>
        <strain evidence="2 3">cv. Gransden 2004</strain>
    </source>
</reference>
<gene>
    <name evidence="1" type="ORF">PHYPA_030685</name>
</gene>
<dbReference type="InParanoid" id="A0A2K1ID53"/>
<reference evidence="2" key="3">
    <citation type="submission" date="2020-12" db="UniProtKB">
        <authorList>
            <consortium name="EnsemblPlants"/>
        </authorList>
    </citation>
    <scope>IDENTIFICATION</scope>
</reference>
<accession>A0A2K1ID53</accession>
<evidence type="ECO:0000313" key="3">
    <source>
        <dbReference type="Proteomes" id="UP000006727"/>
    </source>
</evidence>
<dbReference type="EMBL" id="ABEU02000026">
    <property type="protein sequence ID" value="PNR27204.1"/>
    <property type="molecule type" value="Genomic_DNA"/>
</dbReference>
<keyword evidence="3" id="KW-1185">Reference proteome</keyword>
<organism evidence="1">
    <name type="scientific">Physcomitrium patens</name>
    <name type="common">Spreading-leaved earth moss</name>
    <name type="synonym">Physcomitrella patens</name>
    <dbReference type="NCBI Taxonomy" id="3218"/>
    <lineage>
        <taxon>Eukaryota</taxon>
        <taxon>Viridiplantae</taxon>
        <taxon>Streptophyta</taxon>
        <taxon>Embryophyta</taxon>
        <taxon>Bryophyta</taxon>
        <taxon>Bryophytina</taxon>
        <taxon>Bryopsida</taxon>
        <taxon>Funariidae</taxon>
        <taxon>Funariales</taxon>
        <taxon>Funariaceae</taxon>
        <taxon>Physcomitrium</taxon>
    </lineage>
</organism>
<protein>
    <submittedName>
        <fullName evidence="1 2">Uncharacterized protein</fullName>
    </submittedName>
</protein>
<proteinExistence type="predicted"/>
<dbReference type="EnsemblPlants" id="Pp3c26_15410V3.1">
    <property type="protein sequence ID" value="Pp3c26_15410V3.1"/>
    <property type="gene ID" value="Pp3c26_15410"/>
</dbReference>
<evidence type="ECO:0000313" key="1">
    <source>
        <dbReference type="EMBL" id="PNR27204.1"/>
    </source>
</evidence>
<evidence type="ECO:0000313" key="2">
    <source>
        <dbReference type="EnsemblPlants" id="Pp3c26_15410V3.1"/>
    </source>
</evidence>
<reference evidence="1 3" key="2">
    <citation type="journal article" date="2018" name="Plant J.">
        <title>The Physcomitrella patens chromosome-scale assembly reveals moss genome structure and evolution.</title>
        <authorList>
            <person name="Lang D."/>
            <person name="Ullrich K.K."/>
            <person name="Murat F."/>
            <person name="Fuchs J."/>
            <person name="Jenkins J."/>
            <person name="Haas F.B."/>
            <person name="Piednoel M."/>
            <person name="Gundlach H."/>
            <person name="Van Bel M."/>
            <person name="Meyberg R."/>
            <person name="Vives C."/>
            <person name="Morata J."/>
            <person name="Symeonidi A."/>
            <person name="Hiss M."/>
            <person name="Muchero W."/>
            <person name="Kamisugi Y."/>
            <person name="Saleh O."/>
            <person name="Blanc G."/>
            <person name="Decker E.L."/>
            <person name="van Gessel N."/>
            <person name="Grimwood J."/>
            <person name="Hayes R.D."/>
            <person name="Graham S.W."/>
            <person name="Gunter L.E."/>
            <person name="McDaniel S.F."/>
            <person name="Hoernstein S.N.W."/>
            <person name="Larsson A."/>
            <person name="Li F.W."/>
            <person name="Perroud P.F."/>
            <person name="Phillips J."/>
            <person name="Ranjan P."/>
            <person name="Rokshar D.S."/>
            <person name="Rothfels C.J."/>
            <person name="Schneider L."/>
            <person name="Shu S."/>
            <person name="Stevenson D.W."/>
            <person name="Thummler F."/>
            <person name="Tillich M."/>
            <person name="Villarreal Aguilar J.C."/>
            <person name="Widiez T."/>
            <person name="Wong G.K."/>
            <person name="Wymore A."/>
            <person name="Zhang Y."/>
            <person name="Zimmer A.D."/>
            <person name="Quatrano R.S."/>
            <person name="Mayer K.F.X."/>
            <person name="Goodstein D."/>
            <person name="Casacuberta J.M."/>
            <person name="Vandepoele K."/>
            <person name="Reski R."/>
            <person name="Cuming A.C."/>
            <person name="Tuskan G.A."/>
            <person name="Maumus F."/>
            <person name="Salse J."/>
            <person name="Schmutz J."/>
            <person name="Rensing S.A."/>
        </authorList>
    </citation>
    <scope>NUCLEOTIDE SEQUENCE [LARGE SCALE GENOMIC DNA]</scope>
    <source>
        <strain evidence="2 3">cv. Gransden 2004</strain>
    </source>
</reference>
<name>A0A2K1ID53_PHYPA</name>
<dbReference type="Gramene" id="Pp3c26_15410V3.1">
    <property type="protein sequence ID" value="Pp3c26_15410V3.1"/>
    <property type="gene ID" value="Pp3c26_15410"/>
</dbReference>
<sequence length="179" mass="18769">MGCCILVHAVCKGLALFTKMPRAKVSYPRDVSGGRESTEEWTPTAGNVASSCSRVLFGGVSAASLIEASGLDFSPLQNKVGTTLSVKVFSVDFGTFAGEYIDSPIEPPLGVLDSEVVAVKSPKRDSFSADAQRILQLMASNSSSFSPFVFLAATAESSLVEAGKKDASANVQMYSRASV</sequence>
<dbReference type="PaxDb" id="3218-PP1S231_66V6.1"/>
<dbReference type="AlphaFoldDB" id="A0A2K1ID53"/>
<dbReference type="Proteomes" id="UP000006727">
    <property type="component" value="Chromosome 26"/>
</dbReference>